<dbReference type="EMBL" id="JAGMWT010000025">
    <property type="protein sequence ID" value="KAH7111078.1"/>
    <property type="molecule type" value="Genomic_DNA"/>
</dbReference>
<comment type="caution">
    <text evidence="1">The sequence shown here is derived from an EMBL/GenBank/DDBJ whole genome shotgun (WGS) entry which is preliminary data.</text>
</comment>
<dbReference type="OrthoDB" id="2548233at2759"/>
<dbReference type="Proteomes" id="UP000700596">
    <property type="component" value="Unassembled WGS sequence"/>
</dbReference>
<dbReference type="Gene3D" id="3.30.559.10">
    <property type="entry name" value="Chloramphenicol acetyltransferase-like domain"/>
    <property type="match status" value="1"/>
</dbReference>
<reference evidence="1" key="1">
    <citation type="journal article" date="2021" name="Nat. Commun.">
        <title>Genetic determinants of endophytism in the Arabidopsis root mycobiome.</title>
        <authorList>
            <person name="Mesny F."/>
            <person name="Miyauchi S."/>
            <person name="Thiergart T."/>
            <person name="Pickel B."/>
            <person name="Atanasova L."/>
            <person name="Karlsson M."/>
            <person name="Huettel B."/>
            <person name="Barry K.W."/>
            <person name="Haridas S."/>
            <person name="Chen C."/>
            <person name="Bauer D."/>
            <person name="Andreopoulos W."/>
            <person name="Pangilinan J."/>
            <person name="LaButti K."/>
            <person name="Riley R."/>
            <person name="Lipzen A."/>
            <person name="Clum A."/>
            <person name="Drula E."/>
            <person name="Henrissat B."/>
            <person name="Kohler A."/>
            <person name="Grigoriev I.V."/>
            <person name="Martin F.M."/>
            <person name="Hacquard S."/>
        </authorList>
    </citation>
    <scope>NUCLEOTIDE SEQUENCE</scope>
    <source>
        <strain evidence="1">MPI-CAGE-CH-0243</strain>
    </source>
</reference>
<dbReference type="AlphaFoldDB" id="A0A9P9I7T0"/>
<dbReference type="PANTHER" id="PTHR42034">
    <property type="entry name" value="CHROMOSOME 7, WHOLE GENOME SHOTGUN SEQUENCE-RELATED"/>
    <property type="match status" value="1"/>
</dbReference>
<gene>
    <name evidence="1" type="ORF">B0J11DRAFT_585949</name>
</gene>
<organism evidence="1 2">
    <name type="scientific">Dendryphion nanum</name>
    <dbReference type="NCBI Taxonomy" id="256645"/>
    <lineage>
        <taxon>Eukaryota</taxon>
        <taxon>Fungi</taxon>
        <taxon>Dikarya</taxon>
        <taxon>Ascomycota</taxon>
        <taxon>Pezizomycotina</taxon>
        <taxon>Dothideomycetes</taxon>
        <taxon>Pleosporomycetidae</taxon>
        <taxon>Pleosporales</taxon>
        <taxon>Torulaceae</taxon>
        <taxon>Dendryphion</taxon>
    </lineage>
</organism>
<dbReference type="InterPro" id="IPR023213">
    <property type="entry name" value="CAT-like_dom_sf"/>
</dbReference>
<protein>
    <submittedName>
        <fullName evidence="1">Uncharacterized protein</fullName>
    </submittedName>
</protein>
<dbReference type="SUPFAM" id="SSF52777">
    <property type="entry name" value="CoA-dependent acyltransferases"/>
    <property type="match status" value="1"/>
</dbReference>
<accession>A0A9P9I7T0</accession>
<dbReference type="PANTHER" id="PTHR42034:SF1">
    <property type="entry name" value="CONDENSATION DOMAIN-CONTAINING PROTEIN"/>
    <property type="match status" value="1"/>
</dbReference>
<evidence type="ECO:0000313" key="1">
    <source>
        <dbReference type="EMBL" id="KAH7111078.1"/>
    </source>
</evidence>
<name>A0A9P9I7T0_9PLEO</name>
<dbReference type="Gene3D" id="3.30.559.30">
    <property type="entry name" value="Nonribosomal peptide synthetase, condensation domain"/>
    <property type="match status" value="1"/>
</dbReference>
<sequence length="446" mass="50463">MSLKHPASWKSEYAGWRETAPGEWKRPLDSIEKFFYSASSPPPSSGIGHMMVSAGIRVPLDVDCSFEEVTTVWKSLRYHHPGIACTAEAGSLCYKVPNAEELGSWTAETIITDNSGQTGQEALARLKSSPIGILIVLPPTREIVFQIPHYHIDGIGAIKFLDLVLDAFRDPPKQVEFGDEHQNLPQSLPEIINHGAPSLNSIMRAHRISQEFLRGFPTIDLGKREPTGSEPAVRMERIMFSTEETSRICDEVREHGFTVTHMCHSAMVRVIQSYSRAGFSRYTSFFMINLREQLPACSTTTDSPVNLRLTALPGSIAADSKQGFWELARSLRKTYTQLNKSSEPTDLHKPMYDFLGTTPVALEYRKAVHLSSIGIVEKHFTHTVDDFWIGVSSATSEVTVYVWTFKDRLTFTVWYNEAYHRQSDMKKFLQLMRDKLLSGLWLDRTW</sequence>
<keyword evidence="2" id="KW-1185">Reference proteome</keyword>
<evidence type="ECO:0000313" key="2">
    <source>
        <dbReference type="Proteomes" id="UP000700596"/>
    </source>
</evidence>
<proteinExistence type="predicted"/>